<name>A0ABM1BA12_LIMPO</name>
<feature type="region of interest" description="Disordered" evidence="2">
    <location>
        <begin position="268"/>
        <end position="323"/>
    </location>
</feature>
<feature type="coiled-coil region" evidence="1">
    <location>
        <begin position="438"/>
        <end position="465"/>
    </location>
</feature>
<proteinExistence type="predicted"/>
<feature type="region of interest" description="Disordered" evidence="2">
    <location>
        <begin position="117"/>
        <end position="163"/>
    </location>
</feature>
<evidence type="ECO:0000256" key="1">
    <source>
        <dbReference type="SAM" id="Coils"/>
    </source>
</evidence>
<accession>A0ABM1BA12</accession>
<feature type="compositionally biased region" description="Basic and acidic residues" evidence="2">
    <location>
        <begin position="85"/>
        <end position="97"/>
    </location>
</feature>
<reference evidence="4" key="1">
    <citation type="submission" date="2025-08" db="UniProtKB">
        <authorList>
            <consortium name="RefSeq"/>
        </authorList>
    </citation>
    <scope>IDENTIFICATION</scope>
    <source>
        <tissue evidence="4">Muscle</tissue>
    </source>
</reference>
<keyword evidence="1" id="KW-0175">Coiled coil</keyword>
<feature type="compositionally biased region" description="Polar residues" evidence="2">
    <location>
        <begin position="1"/>
        <end position="26"/>
    </location>
</feature>
<feature type="compositionally biased region" description="Polar residues" evidence="2">
    <location>
        <begin position="278"/>
        <end position="296"/>
    </location>
</feature>
<organism evidence="3 4">
    <name type="scientific">Limulus polyphemus</name>
    <name type="common">Atlantic horseshoe crab</name>
    <dbReference type="NCBI Taxonomy" id="6850"/>
    <lineage>
        <taxon>Eukaryota</taxon>
        <taxon>Metazoa</taxon>
        <taxon>Ecdysozoa</taxon>
        <taxon>Arthropoda</taxon>
        <taxon>Chelicerata</taxon>
        <taxon>Merostomata</taxon>
        <taxon>Xiphosura</taxon>
        <taxon>Limulidae</taxon>
        <taxon>Limulus</taxon>
    </lineage>
</organism>
<gene>
    <name evidence="4" type="primary">LOC106462464</name>
</gene>
<evidence type="ECO:0000313" key="4">
    <source>
        <dbReference type="RefSeq" id="XP_013777844.2"/>
    </source>
</evidence>
<dbReference type="Proteomes" id="UP000694941">
    <property type="component" value="Unplaced"/>
</dbReference>
<feature type="coiled-coil region" evidence="1">
    <location>
        <begin position="679"/>
        <end position="706"/>
    </location>
</feature>
<protein>
    <submittedName>
        <fullName evidence="4">Neuron navigator 3-like</fullName>
    </submittedName>
</protein>
<feature type="region of interest" description="Disordered" evidence="2">
    <location>
        <begin position="1"/>
        <end position="35"/>
    </location>
</feature>
<feature type="region of interest" description="Disordered" evidence="2">
    <location>
        <begin position="591"/>
        <end position="617"/>
    </location>
</feature>
<dbReference type="PANTHER" id="PTHR12784">
    <property type="entry name" value="STEERIN"/>
    <property type="match status" value="1"/>
</dbReference>
<feature type="compositionally biased region" description="Polar residues" evidence="2">
    <location>
        <begin position="607"/>
        <end position="617"/>
    </location>
</feature>
<dbReference type="InterPro" id="IPR039041">
    <property type="entry name" value="Nav/unc-53"/>
</dbReference>
<dbReference type="GeneID" id="106462464"/>
<evidence type="ECO:0000313" key="3">
    <source>
        <dbReference type="Proteomes" id="UP000694941"/>
    </source>
</evidence>
<evidence type="ECO:0000256" key="2">
    <source>
        <dbReference type="SAM" id="MobiDB-lite"/>
    </source>
</evidence>
<dbReference type="PANTHER" id="PTHR12784:SF28">
    <property type="entry name" value="PROTEIN SICKIE"/>
    <property type="match status" value="1"/>
</dbReference>
<feature type="compositionally biased region" description="Polar residues" evidence="2">
    <location>
        <begin position="125"/>
        <end position="150"/>
    </location>
</feature>
<keyword evidence="3" id="KW-1185">Reference proteome</keyword>
<feature type="non-terminal residue" evidence="4">
    <location>
        <position position="779"/>
    </location>
</feature>
<feature type="region of interest" description="Disordered" evidence="2">
    <location>
        <begin position="81"/>
        <end position="105"/>
    </location>
</feature>
<dbReference type="RefSeq" id="XP_013777844.2">
    <property type="nucleotide sequence ID" value="XM_013922390.2"/>
</dbReference>
<sequence>MQTESSAFHQMSSSAWKRYTQQSRSAEGTLGHDRVRNRDIEADRSRGRKYLTINRKNDTYNELFDKYSSCDEQKSKQKILTASSEETKQPDLIDHDYSGYQSGKITSHKVSSERLSQHYEDMRKFQSSRSSAVSGLTLGQSKRPASTPSVLSKDRENIYNSRDQGSNSWKKNYFDKVMGGYQINESSRFGSFGGSITSTQSLNIPKTGLLSYKLDAVCKGSKEKTTENVSAYTDTIVNDQYLFGSPTHSDRFETISKNYAFMSSTLSLREPEHRGSRSAVSTPSSDNVMMSWIQPSTKERSPNPPRLSSRIKHGEGDTRNQSFTSIENPCAWIRYSEGATAGSVRSGAISRNLSSDGQIEDEFMKPLSTRVPNQDSPRSSLLLAPISHSAQSLSDRYASTICAYTGGSSSKILNKNDEMHSSSLSLVSTTSSLHLATKEKHAQEISKLKKELDQANEKVANLTTQLTTNAHMVAAFEQSLSNMTDRFQHLTATAEQKDSELGELRNTIEDLKKQSTEAGLTKMALQSMQAVERTMQGKMSRYLSTDSVSSVNSQSSIYSTSSVRYDSADDKGKKKKKGWLRSSFSKAFSRSKKNKNGSVSDVEDLKQFQSDSSTSNTPSLEPYLLHGHFLNSSHSFSALYEKEDECSLELMKDLRKQLREKDMILTDIRLEALTSAHQIESLKDIVNKMKVEMTKLKQDNERLQRLVSCKSLNSSQRSLTSKDIVNSFEKCLSTSENTGPPIVDTYLNDVTSDRAGKKITISAYLCCHGNYCKVKTQHK</sequence>